<sequence length="936" mass="107253">MTKTLSQIWQQFRQSFSVEATLNTTTDTGKAVLAATPTIHEQNISLEVLKPVLQDSSSLLDLLCLPLAQIVGKELSFVSLGVNLLNLYAEINQECPTLEDCVFIVSQAAYLQSTREILSLYPAINWDTNLDNLEEFTTNLQNIQYIQLDDQTAQNTISCFQNSELASAFNQILLSRLIAPNVTKFLANLLTKRIAATTHRYIINAWIDAGKNIQDLIADSCGEWEQQQQVIQNIDEYLEKYIATQPLEKVFNQNYSWKDIYIPLKAKTVDQNANPLDLETWVKGVLLNQQKLEQVIFIQGEPGRGKSVFCRMFADWVRQHLHPLWTPILIRLKDINSFSSSLEETLQAELKVRFIENNHDCLTNKNTRFLFILDGFDDLNIHSKVFIQQVAAFQQKCKNQAEMGHRVLITGRTNALQYLQKLPHNLERVEILEMDRQLQQQWLKKWNLFPGHEGKKTDLDQFLGNKKCPSAINKLSFEPLYLHLLAVMYRDETLAFEQLEQASKKTAKIVIFKEFVNWLIAKQQPTSDDGDVTNQENQNYQSDLKHIFTEIAVAIVQSGGVFGSISMIISRLQEKQIELQSILSNFYFPPSKKQEDQIECFHKTFSEFLFAEKLTKYLQDWSRFNTDDKIQEMNWQIYDLLGFGKITPEMVEYVIGLLTQIPDLYWINLFKVLDNFYTNWCQGKFIDSPEQTLAQTKLRQLQHYSQNYSIENLGQRQVDIYAGLNVMILLLELQRYAQEHDVLKEYIIFYPSGQTEEDNLRSDFLRIINYCNCLQEESFKSIVGQFLSATHLRGTYLFQADLSGTDLSQADLSRAELSRTYLSQTNLSNAYLIAAKLIQSDLRGANLSGANLIRTDLRGADLSNANLQDADLSQVDLSGANLKGANLSGAYLIGANFGDELFGYIRWDKNTNWQDVEGLDAAKNLPAALKQQLKIS</sequence>
<feature type="domain" description="NACHT" evidence="1">
    <location>
        <begin position="295"/>
        <end position="446"/>
    </location>
</feature>
<dbReference type="SUPFAM" id="SSF141571">
    <property type="entry name" value="Pentapeptide repeat-like"/>
    <property type="match status" value="1"/>
</dbReference>
<evidence type="ECO:0000259" key="2">
    <source>
        <dbReference type="Pfam" id="PF22735"/>
    </source>
</evidence>
<dbReference type="SUPFAM" id="SSF52540">
    <property type="entry name" value="P-loop containing nucleoside triphosphate hydrolases"/>
    <property type="match status" value="1"/>
</dbReference>
<dbReference type="InterPro" id="IPR027417">
    <property type="entry name" value="P-loop_NTPase"/>
</dbReference>
<dbReference type="InterPro" id="IPR051082">
    <property type="entry name" value="Pentapeptide-BTB/POZ_domain"/>
</dbReference>
<dbReference type="InterPro" id="IPR054568">
    <property type="entry name" value="NNH3"/>
</dbReference>
<dbReference type="InterPro" id="IPR001646">
    <property type="entry name" value="5peptide_repeat"/>
</dbReference>
<dbReference type="Gene3D" id="3.40.50.300">
    <property type="entry name" value="P-loop containing nucleotide triphosphate hydrolases"/>
    <property type="match status" value="1"/>
</dbReference>
<evidence type="ECO:0000313" key="4">
    <source>
        <dbReference type="Proteomes" id="UP000662185"/>
    </source>
</evidence>
<accession>A0A927A3R3</accession>
<dbReference type="InterPro" id="IPR007111">
    <property type="entry name" value="NACHT_NTPase"/>
</dbReference>
<protein>
    <submittedName>
        <fullName evidence="3">Pentapeptide repeat-containing protein</fullName>
    </submittedName>
</protein>
<dbReference type="Pfam" id="PF05729">
    <property type="entry name" value="NACHT"/>
    <property type="match status" value="1"/>
</dbReference>
<feature type="domain" description="NACHT N-terminal Helical" evidence="2">
    <location>
        <begin position="46"/>
        <end position="253"/>
    </location>
</feature>
<evidence type="ECO:0000313" key="3">
    <source>
        <dbReference type="EMBL" id="MBD2296753.1"/>
    </source>
</evidence>
<dbReference type="Proteomes" id="UP000662185">
    <property type="component" value="Unassembled WGS sequence"/>
</dbReference>
<evidence type="ECO:0000259" key="1">
    <source>
        <dbReference type="Pfam" id="PF05729"/>
    </source>
</evidence>
<dbReference type="Gene3D" id="2.160.20.80">
    <property type="entry name" value="E3 ubiquitin-protein ligase SopA"/>
    <property type="match status" value="1"/>
</dbReference>
<dbReference type="EMBL" id="JACJQU010000029">
    <property type="protein sequence ID" value="MBD2296753.1"/>
    <property type="molecule type" value="Genomic_DNA"/>
</dbReference>
<comment type="caution">
    <text evidence="3">The sequence shown here is derived from an EMBL/GenBank/DDBJ whole genome shotgun (WGS) entry which is preliminary data.</text>
</comment>
<gene>
    <name evidence="3" type="ORF">H6G06_25540</name>
</gene>
<proteinExistence type="predicted"/>
<dbReference type="Pfam" id="PF00805">
    <property type="entry name" value="Pentapeptide"/>
    <property type="match status" value="2"/>
</dbReference>
<reference evidence="4" key="1">
    <citation type="journal article" date="2020" name="ISME J.">
        <title>Comparative genomics reveals insights into cyanobacterial evolution and habitat adaptation.</title>
        <authorList>
            <person name="Chen M.Y."/>
            <person name="Teng W.K."/>
            <person name="Zhao L."/>
            <person name="Hu C.X."/>
            <person name="Zhou Y.K."/>
            <person name="Han B.P."/>
            <person name="Song L.R."/>
            <person name="Shu W.S."/>
        </authorList>
    </citation>
    <scope>NUCLEOTIDE SEQUENCE [LARGE SCALE GENOMIC DNA]</scope>
    <source>
        <strain evidence="4">FACHB-251</strain>
    </source>
</reference>
<keyword evidence="4" id="KW-1185">Reference proteome</keyword>
<dbReference type="PANTHER" id="PTHR14136">
    <property type="entry name" value="BTB_POZ DOMAIN-CONTAINING PROTEIN KCTD9"/>
    <property type="match status" value="1"/>
</dbReference>
<dbReference type="Pfam" id="PF22735">
    <property type="entry name" value="NNH3"/>
    <property type="match status" value="1"/>
</dbReference>
<name>A0A927A3R3_9NOST</name>
<dbReference type="PANTHER" id="PTHR14136:SF17">
    <property type="entry name" value="BTB_POZ DOMAIN-CONTAINING PROTEIN KCTD9"/>
    <property type="match status" value="1"/>
</dbReference>
<dbReference type="AlphaFoldDB" id="A0A927A3R3"/>
<organism evidence="3 4">
    <name type="scientific">Anabaena sphaerica FACHB-251</name>
    <dbReference type="NCBI Taxonomy" id="2692883"/>
    <lineage>
        <taxon>Bacteria</taxon>
        <taxon>Bacillati</taxon>
        <taxon>Cyanobacteriota</taxon>
        <taxon>Cyanophyceae</taxon>
        <taxon>Nostocales</taxon>
        <taxon>Nostocaceae</taxon>
        <taxon>Anabaena</taxon>
    </lineage>
</organism>
<dbReference type="RefSeq" id="WP_190564872.1">
    <property type="nucleotide sequence ID" value="NZ_JACJQU010000029.1"/>
</dbReference>